<name>A0A5B7GMN3_PORTR</name>
<accession>A0A5B7GMN3</accession>
<gene>
    <name evidence="1" type="ORF">E2C01_052745</name>
</gene>
<proteinExistence type="predicted"/>
<keyword evidence="2" id="KW-1185">Reference proteome</keyword>
<dbReference type="EMBL" id="VSRR010015953">
    <property type="protein sequence ID" value="MPC58736.1"/>
    <property type="molecule type" value="Genomic_DNA"/>
</dbReference>
<reference evidence="1 2" key="1">
    <citation type="submission" date="2019-05" db="EMBL/GenBank/DDBJ databases">
        <title>Another draft genome of Portunus trituberculatus and its Hox gene families provides insights of decapod evolution.</title>
        <authorList>
            <person name="Jeong J.-H."/>
            <person name="Song I."/>
            <person name="Kim S."/>
            <person name="Choi T."/>
            <person name="Kim D."/>
            <person name="Ryu S."/>
            <person name="Kim W."/>
        </authorList>
    </citation>
    <scope>NUCLEOTIDE SEQUENCE [LARGE SCALE GENOMIC DNA]</scope>
    <source>
        <tissue evidence="1">Muscle</tissue>
    </source>
</reference>
<sequence>MCDCDCRQTRHISILSSGVRVLAATTRYTEHSVKSAAHCVLPPTKVSPQCHKGRPGQCRRG</sequence>
<protein>
    <submittedName>
        <fullName evidence="1">Uncharacterized protein</fullName>
    </submittedName>
</protein>
<organism evidence="1 2">
    <name type="scientific">Portunus trituberculatus</name>
    <name type="common">Swimming crab</name>
    <name type="synonym">Neptunus trituberculatus</name>
    <dbReference type="NCBI Taxonomy" id="210409"/>
    <lineage>
        <taxon>Eukaryota</taxon>
        <taxon>Metazoa</taxon>
        <taxon>Ecdysozoa</taxon>
        <taxon>Arthropoda</taxon>
        <taxon>Crustacea</taxon>
        <taxon>Multicrustacea</taxon>
        <taxon>Malacostraca</taxon>
        <taxon>Eumalacostraca</taxon>
        <taxon>Eucarida</taxon>
        <taxon>Decapoda</taxon>
        <taxon>Pleocyemata</taxon>
        <taxon>Brachyura</taxon>
        <taxon>Eubrachyura</taxon>
        <taxon>Portunoidea</taxon>
        <taxon>Portunidae</taxon>
        <taxon>Portuninae</taxon>
        <taxon>Portunus</taxon>
    </lineage>
</organism>
<evidence type="ECO:0000313" key="2">
    <source>
        <dbReference type="Proteomes" id="UP000324222"/>
    </source>
</evidence>
<comment type="caution">
    <text evidence="1">The sequence shown here is derived from an EMBL/GenBank/DDBJ whole genome shotgun (WGS) entry which is preliminary data.</text>
</comment>
<dbReference type="Proteomes" id="UP000324222">
    <property type="component" value="Unassembled WGS sequence"/>
</dbReference>
<evidence type="ECO:0000313" key="1">
    <source>
        <dbReference type="EMBL" id="MPC58736.1"/>
    </source>
</evidence>
<dbReference type="AlphaFoldDB" id="A0A5B7GMN3"/>